<evidence type="ECO:0000313" key="4">
    <source>
        <dbReference type="Proteomes" id="UP000518752"/>
    </source>
</evidence>
<keyword evidence="1" id="KW-1133">Transmembrane helix</keyword>
<organism evidence="3 4">
    <name type="scientific">Collybiopsis confluens</name>
    <dbReference type="NCBI Taxonomy" id="2823264"/>
    <lineage>
        <taxon>Eukaryota</taxon>
        <taxon>Fungi</taxon>
        <taxon>Dikarya</taxon>
        <taxon>Basidiomycota</taxon>
        <taxon>Agaricomycotina</taxon>
        <taxon>Agaricomycetes</taxon>
        <taxon>Agaricomycetidae</taxon>
        <taxon>Agaricales</taxon>
        <taxon>Marasmiineae</taxon>
        <taxon>Omphalotaceae</taxon>
        <taxon>Collybiopsis</taxon>
    </lineage>
</organism>
<sequence>MRPYFCLPFLISPVLSGFLNVTVDDTNPRIAYSPQNAWNLVDSSQNNSQTEPDTGRAYNYTLHKAKSIASDGALSLFANITFTGSAVYVFGALAGAPSTTPSTLIGFYIDGQLINNFTSPEQIMSSPSAYNVSLFSKTGLGDGEHILNIADGPDSLVLLDYIVYTTEDENTLPSSSSSPLPLSHVTAKVVATAVIVPIVAFLLSVIAFCVYRRRRQRRKTANLPYLRNWKRDTVTPVPMPAMNSWSIEPITLPPSHPASGYVNGSGKPATKSVPSAPPSSITGSQLAAAYRTVSEAPKSFQTDARTEVSSASTSTYGKVIYIHGLSGDSYSTYLHS</sequence>
<evidence type="ECO:0000313" key="3">
    <source>
        <dbReference type="EMBL" id="KAF5389263.1"/>
    </source>
</evidence>
<keyword evidence="1" id="KW-0472">Membrane</keyword>
<feature type="transmembrane region" description="Helical" evidence="1">
    <location>
        <begin position="189"/>
        <end position="211"/>
    </location>
</feature>
<accession>A0A8H5HTN7</accession>
<evidence type="ECO:0000256" key="2">
    <source>
        <dbReference type="SAM" id="SignalP"/>
    </source>
</evidence>
<keyword evidence="2" id="KW-0732">Signal</keyword>
<proteinExistence type="predicted"/>
<dbReference type="EMBL" id="JAACJN010000023">
    <property type="protein sequence ID" value="KAF5389263.1"/>
    <property type="molecule type" value="Genomic_DNA"/>
</dbReference>
<comment type="caution">
    <text evidence="3">The sequence shown here is derived from an EMBL/GenBank/DDBJ whole genome shotgun (WGS) entry which is preliminary data.</text>
</comment>
<dbReference type="OrthoDB" id="3245657at2759"/>
<dbReference type="Gene3D" id="2.60.120.260">
    <property type="entry name" value="Galactose-binding domain-like"/>
    <property type="match status" value="1"/>
</dbReference>
<keyword evidence="1" id="KW-0812">Transmembrane</keyword>
<keyword evidence="4" id="KW-1185">Reference proteome</keyword>
<name>A0A8H5HTN7_9AGAR</name>
<feature type="chain" id="PRO_5034239049" evidence="2">
    <location>
        <begin position="17"/>
        <end position="336"/>
    </location>
</feature>
<gene>
    <name evidence="3" type="ORF">D9757_003536</name>
</gene>
<dbReference type="Proteomes" id="UP000518752">
    <property type="component" value="Unassembled WGS sequence"/>
</dbReference>
<dbReference type="AlphaFoldDB" id="A0A8H5HTN7"/>
<protein>
    <submittedName>
        <fullName evidence="3">Uncharacterized protein</fullName>
    </submittedName>
</protein>
<feature type="signal peptide" evidence="2">
    <location>
        <begin position="1"/>
        <end position="16"/>
    </location>
</feature>
<evidence type="ECO:0000256" key="1">
    <source>
        <dbReference type="SAM" id="Phobius"/>
    </source>
</evidence>
<reference evidence="3 4" key="1">
    <citation type="journal article" date="2020" name="ISME J.">
        <title>Uncovering the hidden diversity of litter-decomposition mechanisms in mushroom-forming fungi.</title>
        <authorList>
            <person name="Floudas D."/>
            <person name="Bentzer J."/>
            <person name="Ahren D."/>
            <person name="Johansson T."/>
            <person name="Persson P."/>
            <person name="Tunlid A."/>
        </authorList>
    </citation>
    <scope>NUCLEOTIDE SEQUENCE [LARGE SCALE GENOMIC DNA]</scope>
    <source>
        <strain evidence="3 4">CBS 406.79</strain>
    </source>
</reference>